<dbReference type="GO" id="GO:0000981">
    <property type="term" value="F:DNA-binding transcription factor activity, RNA polymerase II-specific"/>
    <property type="evidence" value="ECO:0007669"/>
    <property type="project" value="TreeGrafter"/>
</dbReference>
<proteinExistence type="predicted"/>
<dbReference type="SMART" id="SM00355">
    <property type="entry name" value="ZnF_C2H2"/>
    <property type="match status" value="3"/>
</dbReference>
<evidence type="ECO:0000256" key="5">
    <source>
        <dbReference type="PROSITE-ProRule" id="PRU00042"/>
    </source>
</evidence>
<dbReference type="InterPro" id="IPR057026">
    <property type="entry name" value="Znf-C2H2_ascomycetes"/>
</dbReference>
<dbReference type="PANTHER" id="PTHR24409">
    <property type="entry name" value="ZINC FINGER PROTEIN 142"/>
    <property type="match status" value="1"/>
</dbReference>
<gene>
    <name evidence="8" type="ORF">EJ06DRAFT_538552</name>
</gene>
<evidence type="ECO:0000313" key="8">
    <source>
        <dbReference type="EMBL" id="KAF2399164.1"/>
    </source>
</evidence>
<dbReference type="PROSITE" id="PS50157">
    <property type="entry name" value="ZINC_FINGER_C2H2_2"/>
    <property type="match status" value="1"/>
</dbReference>
<dbReference type="PANTHER" id="PTHR24409:SF295">
    <property type="entry name" value="AZ2-RELATED"/>
    <property type="match status" value="1"/>
</dbReference>
<dbReference type="AlphaFoldDB" id="A0A6G1HTB6"/>
<reference evidence="8" key="1">
    <citation type="journal article" date="2020" name="Stud. Mycol.">
        <title>101 Dothideomycetes genomes: a test case for predicting lifestyles and emergence of pathogens.</title>
        <authorList>
            <person name="Haridas S."/>
            <person name="Albert R."/>
            <person name="Binder M."/>
            <person name="Bloem J."/>
            <person name="Labutti K."/>
            <person name="Salamov A."/>
            <person name="Andreopoulos B."/>
            <person name="Baker S."/>
            <person name="Barry K."/>
            <person name="Bills G."/>
            <person name="Bluhm B."/>
            <person name="Cannon C."/>
            <person name="Castanera R."/>
            <person name="Culley D."/>
            <person name="Daum C."/>
            <person name="Ezra D."/>
            <person name="Gonzalez J."/>
            <person name="Henrissat B."/>
            <person name="Kuo A."/>
            <person name="Liang C."/>
            <person name="Lipzen A."/>
            <person name="Lutzoni F."/>
            <person name="Magnuson J."/>
            <person name="Mondo S."/>
            <person name="Nolan M."/>
            <person name="Ohm R."/>
            <person name="Pangilinan J."/>
            <person name="Park H.-J."/>
            <person name="Ramirez L."/>
            <person name="Alfaro M."/>
            <person name="Sun H."/>
            <person name="Tritt A."/>
            <person name="Yoshinaga Y."/>
            <person name="Zwiers L.-H."/>
            <person name="Turgeon B."/>
            <person name="Goodwin S."/>
            <person name="Spatafora J."/>
            <person name="Crous P."/>
            <person name="Grigoriev I."/>
        </authorList>
    </citation>
    <scope>NUCLEOTIDE SEQUENCE</scope>
    <source>
        <strain evidence="8">CBS 262.69</strain>
    </source>
</reference>
<feature type="compositionally biased region" description="Low complexity" evidence="6">
    <location>
        <begin position="347"/>
        <end position="357"/>
    </location>
</feature>
<feature type="region of interest" description="Disordered" evidence="6">
    <location>
        <begin position="342"/>
        <end position="401"/>
    </location>
</feature>
<sequence>MAIPNAREAVPPPLPPPRYIEELGQGQDAAWAFQNRHQVERYNAPVKGSLLGGSSDSGISMNADRYGHHDSRKNSYATQDDDADGTDSQDADRRDFRLQNKLRGELQLGARNLNTSSQAYDKQLLSKIGGPAADRTPGFYYSGASPSEAQRHSHRLPPQLAPLNVPENRYASLDSPHNHWGASSAGLSPASYVRSPIIDNNSLENAYARRKHGSSTPDGFEDTTSGHRSQRNSEDHGVFLDPELGVEDHERSPSTGTDQGKGRKRRASSPLADSVRDDRAVGPGNDLYRRRSQQRLAIRGAPPPRFPAAHGSLASTASLATRAGSSWASEYNFSVASAATSYNGDRLSPSALSPSAPEMEYPASPFGRRMDRSPRGSISQMVHHRRPSEAESHARQPASRQNSISGLHIHHQYICECCPKKPKKFETEKELADHQAEKQYRCAYCNNRFKNKNEAERHQNSLHLRRYSWSCNSLKSVQAAFHNSTIHPTTADVCGYCGQEFPNPADWEARAEHLCQVHKYGECNQGKKFYRADHFRQHLKHSHSGTSGKWTNQLETACMQDEPPQPMLADRLPSVIPAGLSLLPPPPMIPPPGVLGEVREEM</sequence>
<dbReference type="GO" id="GO:0008270">
    <property type="term" value="F:zinc ion binding"/>
    <property type="evidence" value="ECO:0007669"/>
    <property type="project" value="UniProtKB-KW"/>
</dbReference>
<dbReference type="Proteomes" id="UP000799640">
    <property type="component" value="Unassembled WGS sequence"/>
</dbReference>
<keyword evidence="1" id="KW-0479">Metal-binding</keyword>
<feature type="compositionally biased region" description="Acidic residues" evidence="6">
    <location>
        <begin position="79"/>
        <end position="89"/>
    </location>
</feature>
<dbReference type="EMBL" id="ML996698">
    <property type="protein sequence ID" value="KAF2399164.1"/>
    <property type="molecule type" value="Genomic_DNA"/>
</dbReference>
<dbReference type="OrthoDB" id="3524154at2759"/>
<feature type="region of interest" description="Disordered" evidence="6">
    <location>
        <begin position="1"/>
        <end position="21"/>
    </location>
</feature>
<feature type="compositionally biased region" description="Polar residues" evidence="6">
    <location>
        <begin position="214"/>
        <end position="227"/>
    </location>
</feature>
<dbReference type="Pfam" id="PF24537">
    <property type="entry name" value="zf-C2H2_fungi"/>
    <property type="match status" value="1"/>
</dbReference>
<keyword evidence="9" id="KW-1185">Reference proteome</keyword>
<evidence type="ECO:0000256" key="2">
    <source>
        <dbReference type="ARBA" id="ARBA00022737"/>
    </source>
</evidence>
<organism evidence="8 9">
    <name type="scientific">Trichodelitschia bisporula</name>
    <dbReference type="NCBI Taxonomy" id="703511"/>
    <lineage>
        <taxon>Eukaryota</taxon>
        <taxon>Fungi</taxon>
        <taxon>Dikarya</taxon>
        <taxon>Ascomycota</taxon>
        <taxon>Pezizomycotina</taxon>
        <taxon>Dothideomycetes</taxon>
        <taxon>Dothideomycetes incertae sedis</taxon>
        <taxon>Phaeotrichales</taxon>
        <taxon>Phaeotrichaceae</taxon>
        <taxon>Trichodelitschia</taxon>
    </lineage>
</organism>
<keyword evidence="3 5" id="KW-0863">Zinc-finger</keyword>
<evidence type="ECO:0000256" key="4">
    <source>
        <dbReference type="ARBA" id="ARBA00022833"/>
    </source>
</evidence>
<feature type="region of interest" description="Disordered" evidence="6">
    <location>
        <begin position="208"/>
        <end position="291"/>
    </location>
</feature>
<feature type="domain" description="C2H2-type" evidence="7">
    <location>
        <begin position="440"/>
        <end position="468"/>
    </location>
</feature>
<dbReference type="GO" id="GO:0000977">
    <property type="term" value="F:RNA polymerase II transcription regulatory region sequence-specific DNA binding"/>
    <property type="evidence" value="ECO:0007669"/>
    <property type="project" value="TreeGrafter"/>
</dbReference>
<name>A0A6G1HTB6_9PEZI</name>
<evidence type="ECO:0000256" key="3">
    <source>
        <dbReference type="ARBA" id="ARBA00022771"/>
    </source>
</evidence>
<accession>A0A6G1HTB6</accession>
<evidence type="ECO:0000256" key="6">
    <source>
        <dbReference type="SAM" id="MobiDB-lite"/>
    </source>
</evidence>
<evidence type="ECO:0000256" key="1">
    <source>
        <dbReference type="ARBA" id="ARBA00022723"/>
    </source>
</evidence>
<dbReference type="PROSITE" id="PS00028">
    <property type="entry name" value="ZINC_FINGER_C2H2_1"/>
    <property type="match status" value="1"/>
</dbReference>
<evidence type="ECO:0000259" key="7">
    <source>
        <dbReference type="PROSITE" id="PS50157"/>
    </source>
</evidence>
<evidence type="ECO:0000313" key="9">
    <source>
        <dbReference type="Proteomes" id="UP000799640"/>
    </source>
</evidence>
<feature type="region of interest" description="Disordered" evidence="6">
    <location>
        <begin position="137"/>
        <end position="162"/>
    </location>
</feature>
<dbReference type="GO" id="GO:0005634">
    <property type="term" value="C:nucleus"/>
    <property type="evidence" value="ECO:0007669"/>
    <property type="project" value="TreeGrafter"/>
</dbReference>
<keyword evidence="4" id="KW-0862">Zinc</keyword>
<keyword evidence="2" id="KW-0677">Repeat</keyword>
<protein>
    <recommendedName>
        <fullName evidence="7">C2H2-type domain-containing protein</fullName>
    </recommendedName>
</protein>
<dbReference type="InterPro" id="IPR013087">
    <property type="entry name" value="Znf_C2H2_type"/>
</dbReference>
<feature type="region of interest" description="Disordered" evidence="6">
    <location>
        <begin position="61"/>
        <end position="93"/>
    </location>
</feature>